<evidence type="ECO:0000313" key="1">
    <source>
        <dbReference type="EMBL" id="ABD25102.1"/>
    </source>
</evidence>
<dbReference type="Pfam" id="PF11367">
    <property type="entry name" value="Tail_completion_gp17"/>
    <property type="match status" value="1"/>
</dbReference>
<dbReference type="KEGG" id="nar:Saro_0655"/>
<evidence type="ECO:0000313" key="2">
    <source>
        <dbReference type="Proteomes" id="UP000009134"/>
    </source>
</evidence>
<sequence>MSDGVATMVQLLHESAAVTGLVPAGSIGAGVLPLGTPLPYLSLSLVSSSDMNMPAPGAKRRVLDRVQVTIAAATYDELREISKAVKSAGADQVPDVDGISQVTVHSLGAGPDFMDETASIYLGSRDFRVWYNEVR</sequence>
<name>Q2GAM1_NOVAD</name>
<proteinExistence type="predicted"/>
<gene>
    <name evidence="1" type="ordered locus">Saro_0655</name>
</gene>
<dbReference type="RefSeq" id="WP_011444316.1">
    <property type="nucleotide sequence ID" value="NC_007794.1"/>
</dbReference>
<keyword evidence="2" id="KW-1185">Reference proteome</keyword>
<dbReference type="STRING" id="279238.Saro_0655"/>
<dbReference type="HOGENOM" id="CLU_1883614_0_0_5"/>
<accession>Q2GAM1</accession>
<dbReference type="InterPro" id="IPR021508">
    <property type="entry name" value="Gp17-like"/>
</dbReference>
<dbReference type="Proteomes" id="UP000009134">
    <property type="component" value="Chromosome"/>
</dbReference>
<dbReference type="AlphaFoldDB" id="Q2GAM1"/>
<protein>
    <recommendedName>
        <fullName evidence="3">DUF3168 domain-containing protein</fullName>
    </recommendedName>
</protein>
<evidence type="ECO:0008006" key="3">
    <source>
        <dbReference type="Google" id="ProtNLM"/>
    </source>
</evidence>
<reference evidence="2" key="1">
    <citation type="submission" date="2006-01" db="EMBL/GenBank/DDBJ databases">
        <title>Complete sequence of Novosphingobium aromaticivorans DSM 12444.</title>
        <authorList>
            <consortium name="US DOE Joint Genome Institute"/>
            <person name="Copeland A."/>
            <person name="Lucas S."/>
            <person name="Lapidus A."/>
            <person name="Barry K."/>
            <person name="Detter J.C."/>
            <person name="Glavina T."/>
            <person name="Hammon N."/>
            <person name="Israni S."/>
            <person name="Pitluck S."/>
            <person name="Chain P."/>
            <person name="Malfatti S."/>
            <person name="Shin M."/>
            <person name="Vergez L."/>
            <person name="Schmutz J."/>
            <person name="Larimer F."/>
            <person name="Land M."/>
            <person name="Kyrpides N."/>
            <person name="Ivanova N."/>
            <person name="Fredrickson J."/>
            <person name="Balkwill D."/>
            <person name="Romine M.F."/>
            <person name="Richardson P."/>
        </authorList>
    </citation>
    <scope>NUCLEOTIDE SEQUENCE [LARGE SCALE GENOMIC DNA]</scope>
    <source>
        <strain evidence="2">ATCC 700278 / DSM 12444 / CCUG 56034 / CIP 105152 / NBRC 16084 / F199</strain>
    </source>
</reference>
<dbReference type="EMBL" id="CP000248">
    <property type="protein sequence ID" value="ABD25102.1"/>
    <property type="molecule type" value="Genomic_DNA"/>
</dbReference>
<organism evidence="1 2">
    <name type="scientific">Novosphingobium aromaticivorans (strain ATCC 700278 / DSM 12444 / CCUG 56034 / CIP 105152 / NBRC 16084 / F199)</name>
    <dbReference type="NCBI Taxonomy" id="279238"/>
    <lineage>
        <taxon>Bacteria</taxon>
        <taxon>Pseudomonadati</taxon>
        <taxon>Pseudomonadota</taxon>
        <taxon>Alphaproteobacteria</taxon>
        <taxon>Sphingomonadales</taxon>
        <taxon>Sphingomonadaceae</taxon>
        <taxon>Novosphingobium</taxon>
    </lineage>
</organism>